<keyword evidence="2" id="KW-0489">Methyltransferase</keyword>
<dbReference type="PANTHER" id="PTHR36973:SF4">
    <property type="entry name" value="NODULATION PROTEIN"/>
    <property type="match status" value="1"/>
</dbReference>
<dbReference type="NCBIfam" id="TIGR01444">
    <property type="entry name" value="fkbM_fam"/>
    <property type="match status" value="1"/>
</dbReference>
<keyword evidence="2" id="KW-0808">Transferase</keyword>
<sequence>MKFNKHLLASYLFPIANRLLSPLNLKLSTKNTPNRDFGSFIGHLKRLNFHIKTVIDVGIAYGTPALHKFLPEAKFYLVEPVPHCLPLLKKLENSIGATTYNVAAGAEDSEIEFFLHDDISGSSCLRQWEGESFDGKKITVPLRRLDTLIPQTIARPSLLKIDTQGNELEVLKGSKELLDKIDILIIETSFHEFRKGAPEIHEIISTMVDLGYRCYEVLEGHYRAIDNALAQVDIAFVKHDSQLRSSKCFFSEEQLEDYLSKPNPQALINI</sequence>
<dbReference type="GO" id="GO:0008171">
    <property type="term" value="F:O-methyltransferase activity"/>
    <property type="evidence" value="ECO:0007669"/>
    <property type="project" value="TreeGrafter"/>
</dbReference>
<reference evidence="2 3" key="1">
    <citation type="submission" date="2018-06" db="EMBL/GenBank/DDBJ databases">
        <authorList>
            <consortium name="Pathogen Informatics"/>
            <person name="Doyle S."/>
        </authorList>
    </citation>
    <scope>NUCLEOTIDE SEQUENCE [LARGE SCALE GENOMIC DNA]</scope>
    <source>
        <strain evidence="2 3">NCTC11978</strain>
    </source>
</reference>
<protein>
    <submittedName>
        <fullName evidence="2">Methyltransferase, FkbM family</fullName>
    </submittedName>
</protein>
<evidence type="ECO:0000313" key="3">
    <source>
        <dbReference type="Proteomes" id="UP000254033"/>
    </source>
</evidence>
<dbReference type="PANTHER" id="PTHR36973">
    <property type="entry name" value="SLL1456 PROTEIN-RELATED"/>
    <property type="match status" value="1"/>
</dbReference>
<evidence type="ECO:0000259" key="1">
    <source>
        <dbReference type="Pfam" id="PF05050"/>
    </source>
</evidence>
<name>A0A378IXH3_9GAMM</name>
<dbReference type="Gene3D" id="3.40.50.150">
    <property type="entry name" value="Vaccinia Virus protein VP39"/>
    <property type="match status" value="1"/>
</dbReference>
<organism evidence="2 3">
    <name type="scientific">Legionella feeleii</name>
    <dbReference type="NCBI Taxonomy" id="453"/>
    <lineage>
        <taxon>Bacteria</taxon>
        <taxon>Pseudomonadati</taxon>
        <taxon>Pseudomonadota</taxon>
        <taxon>Gammaproteobacteria</taxon>
        <taxon>Legionellales</taxon>
        <taxon>Legionellaceae</taxon>
        <taxon>Legionella</taxon>
    </lineage>
</organism>
<dbReference type="InterPro" id="IPR053188">
    <property type="entry name" value="FkbM_Methyltransferase"/>
</dbReference>
<dbReference type="Pfam" id="PF05050">
    <property type="entry name" value="Methyltransf_21"/>
    <property type="match status" value="1"/>
</dbReference>
<proteinExistence type="predicted"/>
<gene>
    <name evidence="2" type="ORF">NCTC11978_03164</name>
</gene>
<dbReference type="RefSeq" id="WP_115176279.1">
    <property type="nucleotide sequence ID" value="NZ_UGNY01000001.1"/>
</dbReference>
<feature type="domain" description="Methyltransferase FkbM" evidence="1">
    <location>
        <begin position="59"/>
        <end position="214"/>
    </location>
</feature>
<dbReference type="EMBL" id="UGNY01000001">
    <property type="protein sequence ID" value="STX39958.1"/>
    <property type="molecule type" value="Genomic_DNA"/>
</dbReference>
<accession>A0A378IXH3</accession>
<dbReference type="Proteomes" id="UP000254033">
    <property type="component" value="Unassembled WGS sequence"/>
</dbReference>
<dbReference type="SUPFAM" id="SSF53335">
    <property type="entry name" value="S-adenosyl-L-methionine-dependent methyltransferases"/>
    <property type="match status" value="1"/>
</dbReference>
<evidence type="ECO:0000313" key="2">
    <source>
        <dbReference type="EMBL" id="STX39958.1"/>
    </source>
</evidence>
<dbReference type="GO" id="GO:0032259">
    <property type="term" value="P:methylation"/>
    <property type="evidence" value="ECO:0007669"/>
    <property type="project" value="UniProtKB-KW"/>
</dbReference>
<dbReference type="InterPro" id="IPR006342">
    <property type="entry name" value="FkbM_mtfrase"/>
</dbReference>
<dbReference type="InterPro" id="IPR029063">
    <property type="entry name" value="SAM-dependent_MTases_sf"/>
</dbReference>
<dbReference type="AlphaFoldDB" id="A0A378IXH3"/>